<organism evidence="2 3">
    <name type="scientific">Gloeobacter kilaueensis (strain ATCC BAA-2537 / CCAP 1431/1 / ULC 316 / JS1)</name>
    <dbReference type="NCBI Taxonomy" id="1183438"/>
    <lineage>
        <taxon>Bacteria</taxon>
        <taxon>Bacillati</taxon>
        <taxon>Cyanobacteriota</taxon>
        <taxon>Cyanophyceae</taxon>
        <taxon>Gloeobacterales</taxon>
        <taxon>Gloeobacteraceae</taxon>
        <taxon>Gloeobacter</taxon>
    </lineage>
</organism>
<dbReference type="Pfam" id="PF04773">
    <property type="entry name" value="FecR"/>
    <property type="match status" value="1"/>
</dbReference>
<dbReference type="InterPro" id="IPR006860">
    <property type="entry name" value="FecR"/>
</dbReference>
<dbReference type="OrthoDB" id="465662at2"/>
<proteinExistence type="predicted"/>
<feature type="domain" description="FecR protein" evidence="1">
    <location>
        <begin position="60"/>
        <end position="162"/>
    </location>
</feature>
<evidence type="ECO:0000259" key="1">
    <source>
        <dbReference type="Pfam" id="PF04773"/>
    </source>
</evidence>
<evidence type="ECO:0000313" key="3">
    <source>
        <dbReference type="Proteomes" id="UP000017396"/>
    </source>
</evidence>
<dbReference type="RefSeq" id="WP_023174383.1">
    <property type="nucleotide sequence ID" value="NC_022600.1"/>
</dbReference>
<dbReference type="EMBL" id="CP003587">
    <property type="protein sequence ID" value="AGY59152.1"/>
    <property type="molecule type" value="Genomic_DNA"/>
</dbReference>
<evidence type="ECO:0000313" key="2">
    <source>
        <dbReference type="EMBL" id="AGY59152.1"/>
    </source>
</evidence>
<dbReference type="Proteomes" id="UP000017396">
    <property type="component" value="Chromosome"/>
</dbReference>
<name>U5QJI6_GLOK1</name>
<protein>
    <recommendedName>
        <fullName evidence="1">FecR protein domain-containing protein</fullName>
    </recommendedName>
</protein>
<dbReference type="Gene3D" id="2.60.120.1440">
    <property type="match status" value="1"/>
</dbReference>
<keyword evidence="3" id="KW-1185">Reference proteome</keyword>
<dbReference type="eggNOG" id="COG4254">
    <property type="taxonomic scope" value="Bacteria"/>
</dbReference>
<dbReference type="PANTHER" id="PTHR38731:SF1">
    <property type="entry name" value="FECR PROTEIN DOMAIN-CONTAINING PROTEIN"/>
    <property type="match status" value="1"/>
</dbReference>
<dbReference type="STRING" id="1183438.GKIL_2906"/>
<dbReference type="HOGENOM" id="CLU_060097_0_0_3"/>
<sequence length="272" mass="28951">MLVFLAVGPLAAAPIPLLAPAGAPDRYLVIRRLQGTVNYSRKNQPARPAVLGDKLVRPGDQIETGLDSGATLVFDDGIASLRVSESTTVTLSLLDLLPDGGKRSRISVRGGQVALSVRRFNRKSSKLEIDTPAGVAGVRGTIFGVAVDRRDRSTIAARSGVVSASAQGQTLLLPGGLESLVPLGKPPQPPVATPTAARIYRVSYERLADNQVRLSAYTDPGNLVRLFNEPIDTDLQGNFSFVRPLPADRFLPVEITTALGAQRTFNLTVLLP</sequence>
<dbReference type="KEGG" id="glj:GKIL_2906"/>
<accession>U5QJI6</accession>
<gene>
    <name evidence="2" type="ORF">GKIL_2906</name>
</gene>
<reference evidence="2 3" key="1">
    <citation type="journal article" date="2013" name="PLoS ONE">
        <title>Cultivation and Complete Genome Sequencing of Gloeobacter kilaueensis sp. nov., from a Lava Cave in Kilauea Caldera, Hawai'i.</title>
        <authorList>
            <person name="Saw J.H."/>
            <person name="Schatz M."/>
            <person name="Brown M.V."/>
            <person name="Kunkel D.D."/>
            <person name="Foster J.S."/>
            <person name="Shick H."/>
            <person name="Christensen S."/>
            <person name="Hou S."/>
            <person name="Wan X."/>
            <person name="Donachie S.P."/>
        </authorList>
    </citation>
    <scope>NUCLEOTIDE SEQUENCE [LARGE SCALE GENOMIC DNA]</scope>
    <source>
        <strain evidence="3">JS</strain>
    </source>
</reference>
<dbReference type="PANTHER" id="PTHR38731">
    <property type="entry name" value="LIPL45-RELATED LIPOPROTEIN-RELATED"/>
    <property type="match status" value="1"/>
</dbReference>
<dbReference type="AlphaFoldDB" id="U5QJI6"/>